<evidence type="ECO:0000313" key="2">
    <source>
        <dbReference type="EMBL" id="MBS4222325.1"/>
    </source>
</evidence>
<accession>A0A942UIZ7</accession>
<dbReference type="RefSeq" id="WP_213097280.1">
    <property type="nucleotide sequence ID" value="NZ_JAGYPH010000001.1"/>
</dbReference>
<name>A0A942UIZ7_9BACI</name>
<feature type="domain" description="Sin" evidence="1">
    <location>
        <begin position="3"/>
        <end position="41"/>
    </location>
</feature>
<dbReference type="Proteomes" id="UP000676456">
    <property type="component" value="Unassembled WGS sequence"/>
</dbReference>
<dbReference type="SUPFAM" id="SSF47406">
    <property type="entry name" value="SinR repressor dimerisation domain-like"/>
    <property type="match status" value="1"/>
</dbReference>
<dbReference type="AlphaFoldDB" id="A0A942UIZ7"/>
<dbReference type="GO" id="GO:0006355">
    <property type="term" value="P:regulation of DNA-templated transcription"/>
    <property type="evidence" value="ECO:0007669"/>
    <property type="project" value="InterPro"/>
</dbReference>
<organism evidence="2 3">
    <name type="scientific">Lederbergia citrea</name>
    <dbReference type="NCBI Taxonomy" id="2833581"/>
    <lineage>
        <taxon>Bacteria</taxon>
        <taxon>Bacillati</taxon>
        <taxon>Bacillota</taxon>
        <taxon>Bacilli</taxon>
        <taxon>Bacillales</taxon>
        <taxon>Bacillaceae</taxon>
        <taxon>Lederbergia</taxon>
    </lineage>
</organism>
<dbReference type="InterPro" id="IPR036281">
    <property type="entry name" value="SinR/SinI_dimer_dom_sf"/>
</dbReference>
<dbReference type="EMBL" id="JAGYPN010000001">
    <property type="protein sequence ID" value="MBS4222325.1"/>
    <property type="molecule type" value="Genomic_DNA"/>
</dbReference>
<dbReference type="Pfam" id="PF08671">
    <property type="entry name" value="SinI"/>
    <property type="match status" value="1"/>
</dbReference>
<sequence>MVTTAKIKTEQLDEEWIELILAALDAGISAESIRNFFQQKSNN</sequence>
<evidence type="ECO:0000313" key="3">
    <source>
        <dbReference type="Proteomes" id="UP000676456"/>
    </source>
</evidence>
<reference evidence="2 3" key="1">
    <citation type="submission" date="2021-05" db="EMBL/GenBank/DDBJ databases">
        <title>Novel Bacillus species.</title>
        <authorList>
            <person name="Liu G."/>
        </authorList>
    </citation>
    <scope>NUCLEOTIDE SEQUENCE [LARGE SCALE GENOMIC DNA]</scope>
    <source>
        <strain evidence="2 3">FJAT-49682</strain>
    </source>
</reference>
<comment type="caution">
    <text evidence="2">The sequence shown here is derived from an EMBL/GenBank/DDBJ whole genome shotgun (WGS) entry which is preliminary data.</text>
</comment>
<dbReference type="PROSITE" id="PS51500">
    <property type="entry name" value="SIN"/>
    <property type="match status" value="1"/>
</dbReference>
<protein>
    <submittedName>
        <fullName evidence="2">Anti-repressor SinI family protein</fullName>
    </submittedName>
</protein>
<dbReference type="GO" id="GO:0046983">
    <property type="term" value="F:protein dimerization activity"/>
    <property type="evidence" value="ECO:0007669"/>
    <property type="project" value="InterPro"/>
</dbReference>
<gene>
    <name evidence="2" type="ORF">KHA91_06075</name>
</gene>
<proteinExistence type="predicted"/>
<evidence type="ECO:0000259" key="1">
    <source>
        <dbReference type="PROSITE" id="PS51500"/>
    </source>
</evidence>
<dbReference type="InterPro" id="IPR010981">
    <property type="entry name" value="SinR/SinI_dimer_dom"/>
</dbReference>
<keyword evidence="3" id="KW-1185">Reference proteome</keyword>